<accession>A0A1B6LDC3</accession>
<feature type="domain" description="Jun-like transcription factor" evidence="1">
    <location>
        <begin position="47"/>
        <end position="142"/>
    </location>
</feature>
<sequence>RRRELLCRLSECFEFGVSYVLCSQLCVCSKSEVLVPMVRNAGAPRMETTFYEDNSFHQRFCGDSVNSLKRNLTLDLNSNNGPAIKKMKTLAVTSTPLLTSPDYKKLNMNTPEIEKMIISHTGLQTPTPSSLIFPKVATQEQEM</sequence>
<feature type="non-terminal residue" evidence="2">
    <location>
        <position position="1"/>
    </location>
</feature>
<name>A0A1B6LDC3_9HEMI</name>
<gene>
    <name evidence="2" type="ORF">g.31179</name>
</gene>
<feature type="non-terminal residue" evidence="2">
    <location>
        <position position="143"/>
    </location>
</feature>
<organism evidence="2">
    <name type="scientific">Graphocephala atropunctata</name>
    <dbReference type="NCBI Taxonomy" id="36148"/>
    <lineage>
        <taxon>Eukaryota</taxon>
        <taxon>Metazoa</taxon>
        <taxon>Ecdysozoa</taxon>
        <taxon>Arthropoda</taxon>
        <taxon>Hexapoda</taxon>
        <taxon>Insecta</taxon>
        <taxon>Pterygota</taxon>
        <taxon>Neoptera</taxon>
        <taxon>Paraneoptera</taxon>
        <taxon>Hemiptera</taxon>
        <taxon>Auchenorrhyncha</taxon>
        <taxon>Membracoidea</taxon>
        <taxon>Cicadellidae</taxon>
        <taxon>Cicadellinae</taxon>
        <taxon>Cicadellini</taxon>
        <taxon>Graphocephala</taxon>
    </lineage>
</organism>
<dbReference type="Pfam" id="PF03957">
    <property type="entry name" value="Jun"/>
    <property type="match status" value="1"/>
</dbReference>
<evidence type="ECO:0000313" key="2">
    <source>
        <dbReference type="EMBL" id="JAT21697.1"/>
    </source>
</evidence>
<proteinExistence type="predicted"/>
<dbReference type="AlphaFoldDB" id="A0A1B6LDC3"/>
<dbReference type="EMBL" id="GEBQ01018280">
    <property type="protein sequence ID" value="JAT21697.1"/>
    <property type="molecule type" value="Transcribed_RNA"/>
</dbReference>
<evidence type="ECO:0000259" key="1">
    <source>
        <dbReference type="Pfam" id="PF03957"/>
    </source>
</evidence>
<reference evidence="2" key="1">
    <citation type="submission" date="2015-11" db="EMBL/GenBank/DDBJ databases">
        <title>De novo transcriptome assembly of four potential Pierce s Disease insect vectors from Arizona vineyards.</title>
        <authorList>
            <person name="Tassone E.E."/>
        </authorList>
    </citation>
    <scope>NUCLEOTIDE SEQUENCE</scope>
</reference>
<protein>
    <recommendedName>
        <fullName evidence="1">Jun-like transcription factor domain-containing protein</fullName>
    </recommendedName>
</protein>
<dbReference type="InterPro" id="IPR005643">
    <property type="entry name" value="JNK"/>
</dbReference>